<dbReference type="RefSeq" id="WP_095348376.1">
    <property type="nucleotide sequence ID" value="NZ_CP184687.1"/>
</dbReference>
<dbReference type="EMBL" id="NCWV01000034">
    <property type="protein sequence ID" value="PAK87778.1"/>
    <property type="molecule type" value="Genomic_DNA"/>
</dbReference>
<dbReference type="InterPro" id="IPR040788">
    <property type="entry name" value="HEPN_MAE_28990"/>
</dbReference>
<evidence type="ECO:0000313" key="2">
    <source>
        <dbReference type="EMBL" id="PAK87778.1"/>
    </source>
</evidence>
<evidence type="ECO:0000259" key="1">
    <source>
        <dbReference type="Pfam" id="PF18737"/>
    </source>
</evidence>
<reference evidence="2 3" key="1">
    <citation type="submission" date="2017-04" db="EMBL/GenBank/DDBJ databases">
        <title>Kefir bacterial isolates.</title>
        <authorList>
            <person name="Kim Y."/>
            <person name="Blasche S."/>
            <person name="Patil K.R."/>
        </authorList>
    </citation>
    <scope>NUCLEOTIDE SEQUENCE [LARGE SCALE GENOMIC DNA]</scope>
    <source>
        <strain evidence="2 3">OG2</strain>
    </source>
</reference>
<dbReference type="Proteomes" id="UP000215635">
    <property type="component" value="Unassembled WGS sequence"/>
</dbReference>
<sequence>MEQFDTENYLKSKIEIHKFCNFLINIDQSVNDIVVSGFNIGKTEFSKNILKTLKSNAILMMYNLVESTLNSCFQYYYDNFESSYDEMDDNIRKLWVKYSARQTVDKKFADKAFEMLDNVLVKQKINLDFKYFELSGNADYKVVKRLLEEHSINYNPATLGKLGKYLADIKNKRNDLAHGLKSFEDTCQNMSVNDIVSYKKLVIKCMDYVIGSINKTVQSFED</sequence>
<dbReference type="Pfam" id="PF18737">
    <property type="entry name" value="HEPN_MAE_28990"/>
    <property type="match status" value="1"/>
</dbReference>
<accession>A0AAQ0TZR5</accession>
<gene>
    <name evidence="2" type="ORF">B8W88_12930</name>
</gene>
<organism evidence="2 3">
    <name type="scientific">Lactococcus lactis</name>
    <dbReference type="NCBI Taxonomy" id="1358"/>
    <lineage>
        <taxon>Bacteria</taxon>
        <taxon>Bacillati</taxon>
        <taxon>Bacillota</taxon>
        <taxon>Bacilli</taxon>
        <taxon>Lactobacillales</taxon>
        <taxon>Streptococcaceae</taxon>
        <taxon>Lactococcus</taxon>
    </lineage>
</organism>
<name>A0AAQ0TZR5_9LACT</name>
<proteinExistence type="predicted"/>
<dbReference type="AlphaFoldDB" id="A0AAQ0TZR5"/>
<comment type="caution">
    <text evidence="2">The sequence shown here is derived from an EMBL/GenBank/DDBJ whole genome shotgun (WGS) entry which is preliminary data.</text>
</comment>
<evidence type="ECO:0000313" key="3">
    <source>
        <dbReference type="Proteomes" id="UP000215635"/>
    </source>
</evidence>
<protein>
    <recommendedName>
        <fullName evidence="1">MAE-28990/MAE-18760-like HEPN domain-containing protein</fullName>
    </recommendedName>
</protein>
<feature type="domain" description="MAE-28990/MAE-18760-like HEPN" evidence="1">
    <location>
        <begin position="15"/>
        <end position="219"/>
    </location>
</feature>